<evidence type="ECO:0000313" key="1">
    <source>
        <dbReference type="EnsemblPlants" id="KQL30492"/>
    </source>
</evidence>
<organism evidence="1 2">
    <name type="scientific">Setaria italica</name>
    <name type="common">Foxtail millet</name>
    <name type="synonym">Panicum italicum</name>
    <dbReference type="NCBI Taxonomy" id="4555"/>
    <lineage>
        <taxon>Eukaryota</taxon>
        <taxon>Viridiplantae</taxon>
        <taxon>Streptophyta</taxon>
        <taxon>Embryophyta</taxon>
        <taxon>Tracheophyta</taxon>
        <taxon>Spermatophyta</taxon>
        <taxon>Magnoliopsida</taxon>
        <taxon>Liliopsida</taxon>
        <taxon>Poales</taxon>
        <taxon>Poaceae</taxon>
        <taxon>PACMAD clade</taxon>
        <taxon>Panicoideae</taxon>
        <taxon>Panicodae</taxon>
        <taxon>Paniceae</taxon>
        <taxon>Cenchrinae</taxon>
        <taxon>Setaria</taxon>
    </lineage>
</organism>
<dbReference type="EMBL" id="AGNK02000434">
    <property type="status" value="NOT_ANNOTATED_CDS"/>
    <property type="molecule type" value="Genomic_DNA"/>
</dbReference>
<dbReference type="Gramene" id="KQL30492">
    <property type="protein sequence ID" value="KQL30492"/>
    <property type="gene ID" value="SETIT_0201161mg"/>
</dbReference>
<name>A0A0Q3TE18_SETIT</name>
<reference evidence="2" key="1">
    <citation type="journal article" date="2012" name="Nat. Biotechnol.">
        <title>Reference genome sequence of the model plant Setaria.</title>
        <authorList>
            <person name="Bennetzen J.L."/>
            <person name="Schmutz J."/>
            <person name="Wang H."/>
            <person name="Percifield R."/>
            <person name="Hawkins J."/>
            <person name="Pontaroli A.C."/>
            <person name="Estep M."/>
            <person name="Feng L."/>
            <person name="Vaughn J.N."/>
            <person name="Grimwood J."/>
            <person name="Jenkins J."/>
            <person name="Barry K."/>
            <person name="Lindquist E."/>
            <person name="Hellsten U."/>
            <person name="Deshpande S."/>
            <person name="Wang X."/>
            <person name="Wu X."/>
            <person name="Mitros T."/>
            <person name="Triplett J."/>
            <person name="Yang X."/>
            <person name="Ye C.Y."/>
            <person name="Mauro-Herrera M."/>
            <person name="Wang L."/>
            <person name="Li P."/>
            <person name="Sharma M."/>
            <person name="Sharma R."/>
            <person name="Ronald P.C."/>
            <person name="Panaud O."/>
            <person name="Kellogg E.A."/>
            <person name="Brutnell T.P."/>
            <person name="Doust A.N."/>
            <person name="Tuskan G.A."/>
            <person name="Rokhsar D."/>
            <person name="Devos K.M."/>
        </authorList>
    </citation>
    <scope>NUCLEOTIDE SEQUENCE [LARGE SCALE GENOMIC DNA]</scope>
    <source>
        <strain evidence="2">cv. Yugu1</strain>
    </source>
</reference>
<dbReference type="Proteomes" id="UP000004995">
    <property type="component" value="Unassembled WGS sequence"/>
</dbReference>
<dbReference type="InParanoid" id="A0A0Q3TE18"/>
<proteinExistence type="predicted"/>
<dbReference type="EnsemblPlants" id="KQL30492">
    <property type="protein sequence ID" value="KQL30492"/>
    <property type="gene ID" value="SETIT_0201161mg"/>
</dbReference>
<sequence length="35" mass="4103">LSCTRLCPRERMSMREVAINLHAIRRSYVAAIKQE</sequence>
<accession>A0A0Q3TE18</accession>
<dbReference type="AlphaFoldDB" id="A0A0Q3TE18"/>
<keyword evidence="2" id="KW-1185">Reference proteome</keyword>
<evidence type="ECO:0000313" key="2">
    <source>
        <dbReference type="Proteomes" id="UP000004995"/>
    </source>
</evidence>
<protein>
    <submittedName>
        <fullName evidence="1">Uncharacterized protein</fullName>
    </submittedName>
</protein>
<reference evidence="1" key="2">
    <citation type="submission" date="2018-08" db="UniProtKB">
        <authorList>
            <consortium name="EnsemblPlants"/>
        </authorList>
    </citation>
    <scope>IDENTIFICATION</scope>
    <source>
        <strain evidence="1">Yugu1</strain>
    </source>
</reference>